<dbReference type="Proteomes" id="UP001164746">
    <property type="component" value="Chromosome 17"/>
</dbReference>
<evidence type="ECO:0000313" key="2">
    <source>
        <dbReference type="EMBL" id="WAR31629.1"/>
    </source>
</evidence>
<feature type="compositionally biased region" description="Low complexity" evidence="1">
    <location>
        <begin position="181"/>
        <end position="192"/>
    </location>
</feature>
<sequence>MNGVTCDDPPALMDERDEVSQLSDESSHKGSDNRRRVSAENGDLRIDVNISNNQAVNFNGDTATKQNKQSNNDHDKDEGNIPQPVHHDQYPTQETEHSDGCEPSAPDISLLNDSDNENDSNSVIYNEINDITRDIDREAEGLHEPVATILADNADIPTANIPFEVERGRDVSVIDQRQNPISQETEQQSSISKANVSFGNSSIPAVDMYKR</sequence>
<dbReference type="EMBL" id="CP111028">
    <property type="protein sequence ID" value="WAR31629.1"/>
    <property type="molecule type" value="Genomic_DNA"/>
</dbReference>
<feature type="region of interest" description="Disordered" evidence="1">
    <location>
        <begin position="1"/>
        <end position="119"/>
    </location>
</feature>
<evidence type="ECO:0000256" key="1">
    <source>
        <dbReference type="SAM" id="MobiDB-lite"/>
    </source>
</evidence>
<name>A0ABY7GE76_MYAAR</name>
<feature type="compositionally biased region" description="Polar residues" evidence="1">
    <location>
        <begin position="49"/>
        <end position="70"/>
    </location>
</feature>
<reference evidence="2" key="1">
    <citation type="submission" date="2022-11" db="EMBL/GenBank/DDBJ databases">
        <title>Centuries of genome instability and evolution in soft-shell clam transmissible cancer (bioRxiv).</title>
        <authorList>
            <person name="Hart S.F.M."/>
            <person name="Yonemitsu M.A."/>
            <person name="Giersch R.M."/>
            <person name="Beal B.F."/>
            <person name="Arriagada G."/>
            <person name="Davis B.W."/>
            <person name="Ostrander E.A."/>
            <person name="Goff S.P."/>
            <person name="Metzger M.J."/>
        </authorList>
    </citation>
    <scope>NUCLEOTIDE SEQUENCE</scope>
    <source>
        <strain evidence="2">MELC-2E11</strain>
        <tissue evidence="2">Siphon/mantle</tissue>
    </source>
</reference>
<accession>A0ABY7GE76</accession>
<feature type="compositionally biased region" description="Basic and acidic residues" evidence="1">
    <location>
        <begin position="71"/>
        <end position="100"/>
    </location>
</feature>
<gene>
    <name evidence="2" type="ORF">MAR_034171</name>
</gene>
<feature type="region of interest" description="Disordered" evidence="1">
    <location>
        <begin position="179"/>
        <end position="200"/>
    </location>
</feature>
<proteinExistence type="predicted"/>
<evidence type="ECO:0000313" key="3">
    <source>
        <dbReference type="Proteomes" id="UP001164746"/>
    </source>
</evidence>
<keyword evidence="3" id="KW-1185">Reference proteome</keyword>
<protein>
    <submittedName>
        <fullName evidence="2">Uncharacterized protein</fullName>
    </submittedName>
</protein>
<organism evidence="2 3">
    <name type="scientific">Mya arenaria</name>
    <name type="common">Soft-shell clam</name>
    <dbReference type="NCBI Taxonomy" id="6604"/>
    <lineage>
        <taxon>Eukaryota</taxon>
        <taxon>Metazoa</taxon>
        <taxon>Spiralia</taxon>
        <taxon>Lophotrochozoa</taxon>
        <taxon>Mollusca</taxon>
        <taxon>Bivalvia</taxon>
        <taxon>Autobranchia</taxon>
        <taxon>Heteroconchia</taxon>
        <taxon>Euheterodonta</taxon>
        <taxon>Imparidentia</taxon>
        <taxon>Neoheterodontei</taxon>
        <taxon>Myida</taxon>
        <taxon>Myoidea</taxon>
        <taxon>Myidae</taxon>
        <taxon>Mya</taxon>
    </lineage>
</organism>
<feature type="compositionally biased region" description="Basic and acidic residues" evidence="1">
    <location>
        <begin position="25"/>
        <end position="46"/>
    </location>
</feature>